<keyword evidence="3" id="KW-1185">Reference proteome</keyword>
<feature type="transmembrane region" description="Helical" evidence="1">
    <location>
        <begin position="39"/>
        <end position="64"/>
    </location>
</feature>
<dbReference type="EMBL" id="BRPK01000009">
    <property type="protein sequence ID" value="GLB40828.1"/>
    <property type="molecule type" value="Genomic_DNA"/>
</dbReference>
<sequence length="159" mass="17184">MRLPVLTLPLISRFSALQQSGILALLILISYFHRGARRLFSALILAFVGYKSFVPAVSLCYKIFKVHRDGTWERDGFLGDAGAGGTGGAGNTGLTFARRAKCYTGEDVEAGAKRLKRQLPATARFRRCAPSASLATYGFSETSLPVPDGLKTACIPLDR</sequence>
<organism evidence="2 3">
    <name type="scientific">Lyophyllum shimeji</name>
    <name type="common">Hon-shimeji</name>
    <name type="synonym">Tricholoma shimeji</name>
    <dbReference type="NCBI Taxonomy" id="47721"/>
    <lineage>
        <taxon>Eukaryota</taxon>
        <taxon>Fungi</taxon>
        <taxon>Dikarya</taxon>
        <taxon>Basidiomycota</taxon>
        <taxon>Agaricomycotina</taxon>
        <taxon>Agaricomycetes</taxon>
        <taxon>Agaricomycetidae</taxon>
        <taxon>Agaricales</taxon>
        <taxon>Tricholomatineae</taxon>
        <taxon>Lyophyllaceae</taxon>
        <taxon>Lyophyllum</taxon>
    </lineage>
</organism>
<accession>A0A9P3PRR3</accession>
<keyword evidence="1" id="KW-1133">Transmembrane helix</keyword>
<reference evidence="2" key="1">
    <citation type="submission" date="2022-07" db="EMBL/GenBank/DDBJ databases">
        <title>The genome of Lyophyllum shimeji provides insight into the initial evolution of ectomycorrhizal fungal genome.</title>
        <authorList>
            <person name="Kobayashi Y."/>
            <person name="Shibata T."/>
            <person name="Hirakawa H."/>
            <person name="Shigenobu S."/>
            <person name="Nishiyama T."/>
            <person name="Yamada A."/>
            <person name="Hasebe M."/>
            <person name="Kawaguchi M."/>
        </authorList>
    </citation>
    <scope>NUCLEOTIDE SEQUENCE</scope>
    <source>
        <strain evidence="2">AT787</strain>
    </source>
</reference>
<keyword evidence="1" id="KW-0472">Membrane</keyword>
<evidence type="ECO:0000313" key="3">
    <source>
        <dbReference type="Proteomes" id="UP001063166"/>
    </source>
</evidence>
<keyword evidence="1" id="KW-0812">Transmembrane</keyword>
<dbReference type="AlphaFoldDB" id="A0A9P3PRR3"/>
<dbReference type="OrthoDB" id="3041984at2759"/>
<evidence type="ECO:0000313" key="2">
    <source>
        <dbReference type="EMBL" id="GLB40828.1"/>
    </source>
</evidence>
<evidence type="ECO:0000256" key="1">
    <source>
        <dbReference type="SAM" id="Phobius"/>
    </source>
</evidence>
<name>A0A9P3PRR3_LYOSH</name>
<proteinExistence type="predicted"/>
<comment type="caution">
    <text evidence="2">The sequence shown here is derived from an EMBL/GenBank/DDBJ whole genome shotgun (WGS) entry which is preliminary data.</text>
</comment>
<feature type="transmembrane region" description="Helical" evidence="1">
    <location>
        <begin position="12"/>
        <end position="33"/>
    </location>
</feature>
<gene>
    <name evidence="2" type="ORF">LshimejAT787_0900430</name>
</gene>
<dbReference type="Proteomes" id="UP001063166">
    <property type="component" value="Unassembled WGS sequence"/>
</dbReference>
<protein>
    <submittedName>
        <fullName evidence="2">Uncharacterized protein</fullName>
    </submittedName>
</protein>